<feature type="compositionally biased region" description="Polar residues" evidence="8">
    <location>
        <begin position="475"/>
        <end position="486"/>
    </location>
</feature>
<dbReference type="EMBL" id="HBIM01013338">
    <property type="protein sequence ID" value="CAE0413555.1"/>
    <property type="molecule type" value="Transcribed_RNA"/>
</dbReference>
<evidence type="ECO:0000256" key="8">
    <source>
        <dbReference type="SAM" id="MobiDB-lite"/>
    </source>
</evidence>
<dbReference type="Pfam" id="PF25539">
    <property type="entry name" value="Bestrophin_2"/>
    <property type="match status" value="1"/>
</dbReference>
<evidence type="ECO:0000256" key="5">
    <source>
        <dbReference type="ARBA" id="ARBA00022989"/>
    </source>
</evidence>
<keyword evidence="3" id="KW-1003">Cell membrane</keyword>
<comment type="subcellular location">
    <subcellularLocation>
        <location evidence="1">Cell membrane</location>
        <topology evidence="1">Multi-pass membrane protein</topology>
    </subcellularLocation>
</comment>
<evidence type="ECO:0000256" key="1">
    <source>
        <dbReference type="ARBA" id="ARBA00004651"/>
    </source>
</evidence>
<reference evidence="11" key="1">
    <citation type="submission" date="2021-01" db="EMBL/GenBank/DDBJ databases">
        <authorList>
            <person name="Corre E."/>
            <person name="Pelletier E."/>
            <person name="Niang G."/>
            <person name="Scheremetjew M."/>
            <person name="Finn R."/>
            <person name="Kale V."/>
            <person name="Holt S."/>
            <person name="Cochrane G."/>
            <person name="Meng A."/>
            <person name="Brown T."/>
            <person name="Cohen L."/>
        </authorList>
    </citation>
    <scope>NUCLEOTIDE SEQUENCE</scope>
    <source>
        <strain evidence="11">CCMP127</strain>
    </source>
</reference>
<dbReference type="GO" id="GO:0005254">
    <property type="term" value="F:chloride channel activity"/>
    <property type="evidence" value="ECO:0007669"/>
    <property type="project" value="InterPro"/>
</dbReference>
<evidence type="ECO:0000256" key="9">
    <source>
        <dbReference type="SAM" id="Phobius"/>
    </source>
</evidence>
<keyword evidence="4 9" id="KW-0812">Transmembrane</keyword>
<evidence type="ECO:0000256" key="3">
    <source>
        <dbReference type="ARBA" id="ARBA00022475"/>
    </source>
</evidence>
<dbReference type="GO" id="GO:0005886">
    <property type="term" value="C:plasma membrane"/>
    <property type="evidence" value="ECO:0007669"/>
    <property type="project" value="UniProtKB-SubCell"/>
</dbReference>
<feature type="region of interest" description="Disordered" evidence="8">
    <location>
        <begin position="453"/>
        <end position="495"/>
    </location>
</feature>
<feature type="chain" id="PRO_5030874157" description="Bestrophin homolog" evidence="10">
    <location>
        <begin position="23"/>
        <end position="495"/>
    </location>
</feature>
<evidence type="ECO:0008006" key="12">
    <source>
        <dbReference type="Google" id="ProtNLM"/>
    </source>
</evidence>
<keyword evidence="5 9" id="KW-1133">Transmembrane helix</keyword>
<name>A0A7S3P7Q8_9STRA</name>
<evidence type="ECO:0000256" key="7">
    <source>
        <dbReference type="ARBA" id="ARBA00023136"/>
    </source>
</evidence>
<keyword evidence="10" id="KW-0732">Signal</keyword>
<keyword evidence="2" id="KW-0813">Transport</keyword>
<dbReference type="AlphaFoldDB" id="A0A7S3P7Q8"/>
<keyword evidence="7 9" id="KW-0472">Membrane</keyword>
<keyword evidence="6" id="KW-0406">Ion transport</keyword>
<evidence type="ECO:0000256" key="2">
    <source>
        <dbReference type="ARBA" id="ARBA00022448"/>
    </source>
</evidence>
<proteinExistence type="predicted"/>
<evidence type="ECO:0000256" key="6">
    <source>
        <dbReference type="ARBA" id="ARBA00023065"/>
    </source>
</evidence>
<dbReference type="PANTHER" id="PTHR33281">
    <property type="entry name" value="UPF0187 PROTEIN YNEE"/>
    <property type="match status" value="1"/>
</dbReference>
<gene>
    <name evidence="11" type="ORF">ACOF00016_LOCUS10810</name>
</gene>
<dbReference type="PANTHER" id="PTHR33281:SF19">
    <property type="entry name" value="VOLTAGE-DEPENDENT ANION CHANNEL-FORMING PROTEIN YNEE"/>
    <property type="match status" value="1"/>
</dbReference>
<evidence type="ECO:0000256" key="10">
    <source>
        <dbReference type="SAM" id="SignalP"/>
    </source>
</evidence>
<dbReference type="InterPro" id="IPR044669">
    <property type="entry name" value="YneE/VCCN1/2-like"/>
</dbReference>
<sequence>MKMTIQALSRLLVLALTTTAAGTFTAVAFQTTPPPATTLPRQSSPSRPFRRSHVGPLGPVMKSDEPSPLSYSEKSRAFRRDYYTHESWIKHRSKERFVGTIIKIFDSGVVRALLDELIIVGGVAAAVVLYNGLLVTGWEDFASVHHEPWLPSQNFPLMFLPLTGFTLSSSALSLLLVFKTNSSYQRWDEARKAWGIVVSNCRTVVRESSAWIHKTDLADDEKYELVRRVADAVWLFPRSLQRQLLQPAEDEEAYRKDIMDKVRDPRLAQELTIARHKPSLALYEMSRAVNAIPLDTVQRTTLDKAVSRLCNAMGSCDRIFASPVPVMYTRFASRFVEIWMLSLPLALYKPFEGTWNHWPLIPVSIVLGFFFLGIEELAIQLEEPFSVLPLSKIVGGIGLSAEEHVQWMEKTMTKNTAVKIEAQKRQQKEEMIRRQRQQLAAAAAVAIEAQPVQPPPVAVETPSETLIEKDPQPSTPVTSSGRQSFFQKLRSRIKR</sequence>
<evidence type="ECO:0000313" key="11">
    <source>
        <dbReference type="EMBL" id="CAE0413555.1"/>
    </source>
</evidence>
<organism evidence="11">
    <name type="scientific">Amphora coffeiformis</name>
    <dbReference type="NCBI Taxonomy" id="265554"/>
    <lineage>
        <taxon>Eukaryota</taxon>
        <taxon>Sar</taxon>
        <taxon>Stramenopiles</taxon>
        <taxon>Ochrophyta</taxon>
        <taxon>Bacillariophyta</taxon>
        <taxon>Bacillariophyceae</taxon>
        <taxon>Bacillariophycidae</taxon>
        <taxon>Thalassiophysales</taxon>
        <taxon>Catenulaceae</taxon>
        <taxon>Amphora</taxon>
    </lineage>
</organism>
<evidence type="ECO:0000256" key="4">
    <source>
        <dbReference type="ARBA" id="ARBA00022692"/>
    </source>
</evidence>
<protein>
    <recommendedName>
        <fullName evidence="12">Bestrophin homolog</fullName>
    </recommendedName>
</protein>
<feature type="transmembrane region" description="Helical" evidence="9">
    <location>
        <begin position="157"/>
        <end position="178"/>
    </location>
</feature>
<feature type="signal peptide" evidence="10">
    <location>
        <begin position="1"/>
        <end position="22"/>
    </location>
</feature>
<feature type="region of interest" description="Disordered" evidence="8">
    <location>
        <begin position="32"/>
        <end position="72"/>
    </location>
</feature>
<accession>A0A7S3P7Q8</accession>